<dbReference type="EMBL" id="CP000362">
    <property type="protein sequence ID" value="ABG33490.1"/>
    <property type="molecule type" value="Genomic_DNA"/>
</dbReference>
<organism evidence="1 2">
    <name type="scientific">Roseobacter denitrificans (strain ATCC 33942 / OCh 114)</name>
    <name type="common">Erythrobacter sp. (strain OCh 114)</name>
    <name type="synonym">Roseobacter denitrificans</name>
    <dbReference type="NCBI Taxonomy" id="375451"/>
    <lineage>
        <taxon>Bacteria</taxon>
        <taxon>Pseudomonadati</taxon>
        <taxon>Pseudomonadota</taxon>
        <taxon>Alphaproteobacteria</taxon>
        <taxon>Rhodobacterales</taxon>
        <taxon>Roseobacteraceae</taxon>
        <taxon>Roseobacter</taxon>
    </lineage>
</organism>
<gene>
    <name evidence="1" type="ordered locus">RD1_4045</name>
</gene>
<dbReference type="OrthoDB" id="7728363at2"/>
<proteinExistence type="predicted"/>
<dbReference type="AlphaFoldDB" id="Q160V3"/>
<reference evidence="1 2" key="1">
    <citation type="journal article" date="2007" name="J. Bacteriol.">
        <title>The complete genome sequence of Roseobacter denitrificans reveals a mixotrophic rather than photosynthetic metabolism.</title>
        <authorList>
            <person name="Swingley W.D."/>
            <person name="Sadekar S."/>
            <person name="Mastrian S.D."/>
            <person name="Matthies H.J."/>
            <person name="Hao J."/>
            <person name="Ramos H."/>
            <person name="Acharya C.R."/>
            <person name="Conrad A.L."/>
            <person name="Taylor H.L."/>
            <person name="Dejesa L.C."/>
            <person name="Shah M.K."/>
            <person name="O'huallachain M.E."/>
            <person name="Lince M.T."/>
            <person name="Blankenship R.E."/>
            <person name="Beatty J.T."/>
            <person name="Touchman J.W."/>
        </authorList>
    </citation>
    <scope>NUCLEOTIDE SEQUENCE [LARGE SCALE GENOMIC DNA]</scope>
    <source>
        <strain evidence="2">ATCC 33942 / OCh 114</strain>
    </source>
</reference>
<accession>Q160V3</accession>
<dbReference type="Proteomes" id="UP000007029">
    <property type="component" value="Chromosome"/>
</dbReference>
<dbReference type="RefSeq" id="WP_011570100.1">
    <property type="nucleotide sequence ID" value="NC_008209.1"/>
</dbReference>
<keyword evidence="2" id="KW-1185">Reference proteome</keyword>
<sequence length="62" mass="6836">MQLLEILSLEHVHDTSRPDASYFAAIDPADPTVEEICLVTDRLRCALQRAGVSLPSDCFAYA</sequence>
<dbReference type="HOGENOM" id="CLU_2901410_0_0_5"/>
<name>Q160V3_ROSDO</name>
<evidence type="ECO:0000313" key="2">
    <source>
        <dbReference type="Proteomes" id="UP000007029"/>
    </source>
</evidence>
<evidence type="ECO:0000313" key="1">
    <source>
        <dbReference type="EMBL" id="ABG33490.1"/>
    </source>
</evidence>
<dbReference type="KEGG" id="rde:RD1_4045"/>
<protein>
    <submittedName>
        <fullName evidence="1">Uncharacterized protein</fullName>
    </submittedName>
</protein>